<dbReference type="Gene3D" id="3.40.50.720">
    <property type="entry name" value="NAD(P)-binding Rossmann-like Domain"/>
    <property type="match status" value="1"/>
</dbReference>
<comment type="catalytic activity">
    <reaction evidence="13">
        <text>a (3S)-3-hydroxyacyl-CoA + NAD(+) = a 3-oxoacyl-CoA + NADH + H(+)</text>
        <dbReference type="Rhea" id="RHEA:22432"/>
        <dbReference type="ChEBI" id="CHEBI:15378"/>
        <dbReference type="ChEBI" id="CHEBI:57318"/>
        <dbReference type="ChEBI" id="CHEBI:57540"/>
        <dbReference type="ChEBI" id="CHEBI:57945"/>
        <dbReference type="ChEBI" id="CHEBI:90726"/>
        <dbReference type="EC" id="1.1.1.35"/>
    </reaction>
</comment>
<proteinExistence type="inferred from homology"/>
<dbReference type="Pfam" id="PF00378">
    <property type="entry name" value="ECH_1"/>
    <property type="match status" value="1"/>
</dbReference>
<evidence type="ECO:0000256" key="13">
    <source>
        <dbReference type="ARBA" id="ARBA00049556"/>
    </source>
</evidence>
<dbReference type="SUPFAM" id="SSF52096">
    <property type="entry name" value="ClpP/crotonase"/>
    <property type="match status" value="1"/>
</dbReference>
<evidence type="ECO:0000256" key="10">
    <source>
        <dbReference type="ARBA" id="ARBA00023235"/>
    </source>
</evidence>
<comment type="similarity">
    <text evidence="14">Belongs to the enoyl-CoA hydratase/isomerase family.</text>
</comment>
<comment type="similarity">
    <text evidence="3">In the N-terminal section; belongs to the enoyl-CoA hydratase/isomerase family.</text>
</comment>
<dbReference type="RefSeq" id="WP_189989172.1">
    <property type="nucleotide sequence ID" value="NZ_BMZS01000004.1"/>
</dbReference>
<keyword evidence="10" id="KW-0413">Isomerase</keyword>
<dbReference type="GO" id="GO:0016853">
    <property type="term" value="F:isomerase activity"/>
    <property type="evidence" value="ECO:0007669"/>
    <property type="project" value="UniProtKB-KW"/>
</dbReference>
<evidence type="ECO:0000256" key="5">
    <source>
        <dbReference type="ARBA" id="ARBA00022963"/>
    </source>
</evidence>
<dbReference type="SUPFAM" id="SSF51735">
    <property type="entry name" value="NAD(P)-binding Rossmann-fold domains"/>
    <property type="match status" value="1"/>
</dbReference>
<dbReference type="PANTHER" id="PTHR23309:SF51">
    <property type="entry name" value="3-HYDROXYACYL-COA DEHYDROGENASE-RELATED"/>
    <property type="match status" value="1"/>
</dbReference>
<comment type="pathway">
    <text evidence="2">Lipid metabolism; fatty acid beta-oxidation.</text>
</comment>
<dbReference type="Pfam" id="PF00725">
    <property type="entry name" value="3HCDH"/>
    <property type="match status" value="2"/>
</dbReference>
<keyword evidence="5" id="KW-0442">Lipid degradation</keyword>
<dbReference type="InterPro" id="IPR006176">
    <property type="entry name" value="3-OHacyl-CoA_DH_NAD-bd"/>
</dbReference>
<evidence type="ECO:0000256" key="7">
    <source>
        <dbReference type="ARBA" id="ARBA00023027"/>
    </source>
</evidence>
<dbReference type="GO" id="GO:0016042">
    <property type="term" value="P:lipid catabolic process"/>
    <property type="evidence" value="ECO:0007669"/>
    <property type="project" value="UniProtKB-KW"/>
</dbReference>
<comment type="subcellular location">
    <subcellularLocation>
        <location evidence="1">Peroxisome</location>
    </subcellularLocation>
</comment>
<evidence type="ECO:0000256" key="9">
    <source>
        <dbReference type="ARBA" id="ARBA00023140"/>
    </source>
</evidence>
<evidence type="ECO:0000256" key="12">
    <source>
        <dbReference type="ARBA" id="ARBA00023268"/>
    </source>
</evidence>
<keyword evidence="4" id="KW-0276">Fatty acid metabolism</keyword>
<dbReference type="GO" id="GO:0003857">
    <property type="term" value="F:(3S)-3-hydroxyacyl-CoA dehydrogenase (NAD+) activity"/>
    <property type="evidence" value="ECO:0007669"/>
    <property type="project" value="UniProtKB-EC"/>
</dbReference>
<gene>
    <name evidence="17" type="primary">fadJ</name>
    <name evidence="17" type="ORF">GCM10017083_21270</name>
</gene>
<dbReference type="InterPro" id="IPR018376">
    <property type="entry name" value="Enoyl-CoA_hyd/isom_CS"/>
</dbReference>
<comment type="caution">
    <text evidence="17">The sequence shown here is derived from an EMBL/GenBank/DDBJ whole genome shotgun (WGS) entry which is preliminary data.</text>
</comment>
<keyword evidence="11" id="KW-0456">Lyase</keyword>
<keyword evidence="8" id="KW-0443">Lipid metabolism</keyword>
<feature type="domain" description="3-hydroxyacyl-CoA dehydrogenase C-terminal" evidence="15">
    <location>
        <begin position="609"/>
        <end position="694"/>
    </location>
</feature>
<keyword evidence="18" id="KW-1185">Reference proteome</keyword>
<dbReference type="PANTHER" id="PTHR23309">
    <property type="entry name" value="3-HYDROXYACYL-COA DEHYROGENASE"/>
    <property type="match status" value="1"/>
</dbReference>
<dbReference type="GO" id="GO:0070403">
    <property type="term" value="F:NAD+ binding"/>
    <property type="evidence" value="ECO:0007669"/>
    <property type="project" value="InterPro"/>
</dbReference>
<evidence type="ECO:0000259" key="16">
    <source>
        <dbReference type="Pfam" id="PF02737"/>
    </source>
</evidence>
<dbReference type="InterPro" id="IPR001753">
    <property type="entry name" value="Enoyl-CoA_hydra/iso"/>
</dbReference>
<dbReference type="Gene3D" id="1.10.1040.50">
    <property type="match status" value="1"/>
</dbReference>
<protein>
    <submittedName>
        <fullName evidence="17">3-hydroxyacyl-CoA dehydrogenase</fullName>
    </submittedName>
</protein>
<reference evidence="17" key="1">
    <citation type="journal article" date="2014" name="Int. J. Syst. Evol. Microbiol.">
        <title>Complete genome sequence of Corynebacterium casei LMG S-19264T (=DSM 44701T), isolated from a smear-ripened cheese.</title>
        <authorList>
            <consortium name="US DOE Joint Genome Institute (JGI-PGF)"/>
            <person name="Walter F."/>
            <person name="Albersmeier A."/>
            <person name="Kalinowski J."/>
            <person name="Ruckert C."/>
        </authorList>
    </citation>
    <scope>NUCLEOTIDE SEQUENCE</scope>
    <source>
        <strain evidence="17">KCTC 42651</strain>
    </source>
</reference>
<feature type="domain" description="3-hydroxyacyl-CoA dehydrogenase C-terminal" evidence="15">
    <location>
        <begin position="480"/>
        <end position="574"/>
    </location>
</feature>
<name>A0A918XRD5_9PROT</name>
<dbReference type="InterPro" id="IPR036291">
    <property type="entry name" value="NAD(P)-bd_dom_sf"/>
</dbReference>
<dbReference type="InterPro" id="IPR029045">
    <property type="entry name" value="ClpP/crotonase-like_dom_sf"/>
</dbReference>
<evidence type="ECO:0000256" key="8">
    <source>
        <dbReference type="ARBA" id="ARBA00023098"/>
    </source>
</evidence>
<evidence type="ECO:0000256" key="14">
    <source>
        <dbReference type="RuleBase" id="RU003707"/>
    </source>
</evidence>
<dbReference type="PROSITE" id="PS00166">
    <property type="entry name" value="ENOYL_COA_HYDRATASE"/>
    <property type="match status" value="1"/>
</dbReference>
<dbReference type="FunFam" id="3.40.50.720:FF:000009">
    <property type="entry name" value="Fatty oxidation complex, alpha subunit"/>
    <property type="match status" value="1"/>
</dbReference>
<feature type="domain" description="3-hydroxyacyl-CoA dehydrogenase NAD binding" evidence="16">
    <location>
        <begin position="300"/>
        <end position="475"/>
    </location>
</feature>
<sequence>MSATQIERRGPVAVISLVNPPVNGLGSAVRSGLEAAFNELLSDDAVTGIVIAGAGRMFSAGADIREFGKAPPPDVPNLPELIDWLEESSKPVVAAIHGVAAGGGLELALGCHYRIAAPKTRLGLPEVTLGILPGAGGTQRLPRVAGVEAALELIVSGRLVSEREALKLGIVDEIAHGDPVEAAVAKARALADAGTPPRRSSARDEGLAAARSNPGLFDEFRKGMAKRARGMNAPYACVRCIEAAVRLPFAEGRHFEREEFRRLVDATEAKAMRHAFFAEREVAKIPDVPDDTPTRPVETAGVIGCGTMGGGIAMVFANAGIPVTVVENDSAALEAGLAKIRANYQATVDKGRLAQDVMDRRMALITGATEFEAVAGVDFVVEAVFEEMPIKKQVFGILDRVCRPDAILATNTSTLDVDEIAGATGRPESVIGTHFFSPANVMRLLEVVRGANSSAGTIATTMGLSKTLGKVGVLVGVCDGFVGNRMLHQYLREAAFLVEEGALPQDVDRVIYEFGFPMGPFAMSDLAGNDVGWRIRRAKMADHPSNQRYSGTISDRLCERGRFGQKTGAGWYRYEQGRTPVPDPEVEALIAETSRELGIERRTISDQEILERCLYPLVNEGAKILEEGIALRAGDVDVVWIHGYGFPRHRGGPMFWADTVGLGTIAAAMRRFRDEHGEWMAPALLLEKLASENRGFKDL</sequence>
<evidence type="ECO:0000256" key="4">
    <source>
        <dbReference type="ARBA" id="ARBA00022832"/>
    </source>
</evidence>
<evidence type="ECO:0000313" key="17">
    <source>
        <dbReference type="EMBL" id="GHD49239.1"/>
    </source>
</evidence>
<evidence type="ECO:0000256" key="11">
    <source>
        <dbReference type="ARBA" id="ARBA00023239"/>
    </source>
</evidence>
<keyword evidence="9" id="KW-0576">Peroxisome</keyword>
<organism evidence="17 18">
    <name type="scientific">Thalassobaculum fulvum</name>
    <dbReference type="NCBI Taxonomy" id="1633335"/>
    <lineage>
        <taxon>Bacteria</taxon>
        <taxon>Pseudomonadati</taxon>
        <taxon>Pseudomonadota</taxon>
        <taxon>Alphaproteobacteria</taxon>
        <taxon>Rhodospirillales</taxon>
        <taxon>Thalassobaculaceae</taxon>
        <taxon>Thalassobaculum</taxon>
    </lineage>
</organism>
<dbReference type="InterPro" id="IPR006108">
    <property type="entry name" value="3HC_DH_C"/>
</dbReference>
<keyword evidence="12" id="KW-0511">Multifunctional enzyme</keyword>
<evidence type="ECO:0000256" key="2">
    <source>
        <dbReference type="ARBA" id="ARBA00005005"/>
    </source>
</evidence>
<dbReference type="SUPFAM" id="SSF48179">
    <property type="entry name" value="6-phosphogluconate dehydrogenase C-terminal domain-like"/>
    <property type="match status" value="2"/>
</dbReference>
<dbReference type="Proteomes" id="UP000630353">
    <property type="component" value="Unassembled WGS sequence"/>
</dbReference>
<evidence type="ECO:0000256" key="3">
    <source>
        <dbReference type="ARBA" id="ARBA00008750"/>
    </source>
</evidence>
<keyword evidence="7" id="KW-0520">NAD</keyword>
<dbReference type="CDD" id="cd06558">
    <property type="entry name" value="crotonase-like"/>
    <property type="match status" value="1"/>
</dbReference>
<dbReference type="InterPro" id="IPR008927">
    <property type="entry name" value="6-PGluconate_DH-like_C_sf"/>
</dbReference>
<evidence type="ECO:0000256" key="1">
    <source>
        <dbReference type="ARBA" id="ARBA00004275"/>
    </source>
</evidence>
<evidence type="ECO:0000313" key="18">
    <source>
        <dbReference type="Proteomes" id="UP000630353"/>
    </source>
</evidence>
<dbReference type="EMBL" id="BMZS01000004">
    <property type="protein sequence ID" value="GHD49239.1"/>
    <property type="molecule type" value="Genomic_DNA"/>
</dbReference>
<evidence type="ECO:0000256" key="6">
    <source>
        <dbReference type="ARBA" id="ARBA00023002"/>
    </source>
</evidence>
<keyword evidence="6" id="KW-0560">Oxidoreductase</keyword>
<accession>A0A918XRD5</accession>
<evidence type="ECO:0000259" key="15">
    <source>
        <dbReference type="Pfam" id="PF00725"/>
    </source>
</evidence>
<dbReference type="GO" id="GO:0004300">
    <property type="term" value="F:enoyl-CoA hydratase activity"/>
    <property type="evidence" value="ECO:0007669"/>
    <property type="project" value="UniProtKB-ARBA"/>
</dbReference>
<dbReference type="Gene3D" id="3.90.226.10">
    <property type="entry name" value="2-enoyl-CoA Hydratase, Chain A, domain 1"/>
    <property type="match status" value="1"/>
</dbReference>
<reference evidence="17" key="2">
    <citation type="submission" date="2020-09" db="EMBL/GenBank/DDBJ databases">
        <authorList>
            <person name="Sun Q."/>
            <person name="Kim S."/>
        </authorList>
    </citation>
    <scope>NUCLEOTIDE SEQUENCE</scope>
    <source>
        <strain evidence="17">KCTC 42651</strain>
    </source>
</reference>
<dbReference type="AlphaFoldDB" id="A0A918XRD5"/>
<dbReference type="FunFam" id="1.10.1040.50:FF:000006">
    <property type="entry name" value="Peroxisomal bifunctional enzyme"/>
    <property type="match status" value="1"/>
</dbReference>
<dbReference type="GO" id="GO:0006631">
    <property type="term" value="P:fatty acid metabolic process"/>
    <property type="evidence" value="ECO:0007669"/>
    <property type="project" value="UniProtKB-KW"/>
</dbReference>
<dbReference type="Pfam" id="PF02737">
    <property type="entry name" value="3HCDH_N"/>
    <property type="match status" value="1"/>
</dbReference>